<feature type="compositionally biased region" description="Basic and acidic residues" evidence="8">
    <location>
        <begin position="313"/>
        <end position="331"/>
    </location>
</feature>
<protein>
    <recommendedName>
        <fullName evidence="9">SWIM-type domain-containing protein</fullName>
    </recommendedName>
</protein>
<evidence type="ECO:0000259" key="9">
    <source>
        <dbReference type="PROSITE" id="PS50966"/>
    </source>
</evidence>
<evidence type="ECO:0000256" key="3">
    <source>
        <dbReference type="ARBA" id="ARBA00022771"/>
    </source>
</evidence>
<dbReference type="EMBL" id="CP144753">
    <property type="protein sequence ID" value="WVZ92451.1"/>
    <property type="molecule type" value="Genomic_DNA"/>
</dbReference>
<dbReference type="GO" id="GO:0008270">
    <property type="term" value="F:zinc ion binding"/>
    <property type="evidence" value="ECO:0007669"/>
    <property type="project" value="UniProtKB-KW"/>
</dbReference>
<dbReference type="AlphaFoldDB" id="A0AAQ3XAE6"/>
<keyword evidence="11" id="KW-1185">Reference proteome</keyword>
<dbReference type="InterPro" id="IPR001207">
    <property type="entry name" value="Transposase_mutator"/>
</dbReference>
<evidence type="ECO:0000256" key="5">
    <source>
        <dbReference type="ARBA" id="ARBA00023125"/>
    </source>
</evidence>
<dbReference type="Pfam" id="PF04434">
    <property type="entry name" value="SWIM"/>
    <property type="match status" value="1"/>
</dbReference>
<evidence type="ECO:0000256" key="2">
    <source>
        <dbReference type="ARBA" id="ARBA00022723"/>
    </source>
</evidence>
<evidence type="ECO:0000313" key="11">
    <source>
        <dbReference type="Proteomes" id="UP001341281"/>
    </source>
</evidence>
<sequence length="331" mass="37755">MDGTHLTGRSRGVLACAVAVDGLVISADASKGIEAAVEEVYPGVEHRECMRHLWKNMKKNGFSGELYGKNMWCAAKSYTVSKYDYFMGKIEEKDPSALEWLHDNHPYVWSRSKFFEDCKRTKIGSRMSRVIIPSIIKYLNGRTKSIKDHEVLICGAGTAEVTVNKFRNAVNLELKTCSCRVWQLTGKPCSHALAYIAKLSREVQMDEFVHDYFSVERFRKAYAGTFSPMTSKDEWSKPDLGYTIHKPKLRRKPGRPRKSRIKPYDECKCKGRGKGKGKTKRKRKENLSANATGRRSGRGTRGGRRPVHSSNDPMREEFVHNTEVREKEPKL</sequence>
<dbReference type="PANTHER" id="PTHR31973">
    <property type="entry name" value="POLYPROTEIN, PUTATIVE-RELATED"/>
    <property type="match status" value="1"/>
</dbReference>
<organism evidence="10 11">
    <name type="scientific">Paspalum notatum var. saurae</name>
    <dbReference type="NCBI Taxonomy" id="547442"/>
    <lineage>
        <taxon>Eukaryota</taxon>
        <taxon>Viridiplantae</taxon>
        <taxon>Streptophyta</taxon>
        <taxon>Embryophyta</taxon>
        <taxon>Tracheophyta</taxon>
        <taxon>Spermatophyta</taxon>
        <taxon>Magnoliopsida</taxon>
        <taxon>Liliopsida</taxon>
        <taxon>Poales</taxon>
        <taxon>Poaceae</taxon>
        <taxon>PACMAD clade</taxon>
        <taxon>Panicoideae</taxon>
        <taxon>Andropogonodae</taxon>
        <taxon>Paspaleae</taxon>
        <taxon>Paspalinae</taxon>
        <taxon>Paspalum</taxon>
    </lineage>
</organism>
<dbReference type="GO" id="GO:0003677">
    <property type="term" value="F:DNA binding"/>
    <property type="evidence" value="ECO:0007669"/>
    <property type="project" value="UniProtKB-KW"/>
</dbReference>
<feature type="compositionally biased region" description="Basic residues" evidence="8">
    <location>
        <begin position="270"/>
        <end position="284"/>
    </location>
</feature>
<gene>
    <name evidence="10" type="ORF">U9M48_038515</name>
</gene>
<dbReference type="PANTHER" id="PTHR31973:SF188">
    <property type="entry name" value="POLYPROTEIN, PUTATIVE-RELATED"/>
    <property type="match status" value="1"/>
</dbReference>
<evidence type="ECO:0000256" key="8">
    <source>
        <dbReference type="SAM" id="MobiDB-lite"/>
    </source>
</evidence>
<keyword evidence="6" id="KW-0233">DNA recombination</keyword>
<feature type="region of interest" description="Disordered" evidence="8">
    <location>
        <begin position="237"/>
        <end position="331"/>
    </location>
</feature>
<evidence type="ECO:0000256" key="4">
    <source>
        <dbReference type="ARBA" id="ARBA00022833"/>
    </source>
</evidence>
<keyword evidence="2" id="KW-0479">Metal-binding</keyword>
<name>A0AAQ3XAE6_PASNO</name>
<proteinExistence type="predicted"/>
<feature type="compositionally biased region" description="Basic residues" evidence="8">
    <location>
        <begin position="295"/>
        <end position="307"/>
    </location>
</feature>
<reference evidence="10 11" key="1">
    <citation type="submission" date="2024-02" db="EMBL/GenBank/DDBJ databases">
        <title>High-quality chromosome-scale genome assembly of Pensacola bahiagrass (Paspalum notatum Flugge var. saurae).</title>
        <authorList>
            <person name="Vega J.M."/>
            <person name="Podio M."/>
            <person name="Orjuela J."/>
            <person name="Siena L.A."/>
            <person name="Pessino S.C."/>
            <person name="Combes M.C."/>
            <person name="Mariac C."/>
            <person name="Albertini E."/>
            <person name="Pupilli F."/>
            <person name="Ortiz J.P.A."/>
            <person name="Leblanc O."/>
        </authorList>
    </citation>
    <scope>NUCLEOTIDE SEQUENCE [LARGE SCALE GENOMIC DNA]</scope>
    <source>
        <strain evidence="10">R1</strain>
        <tissue evidence="10">Leaf</tissue>
    </source>
</reference>
<keyword evidence="5" id="KW-0238">DNA-binding</keyword>
<evidence type="ECO:0000256" key="1">
    <source>
        <dbReference type="ARBA" id="ARBA00022578"/>
    </source>
</evidence>
<dbReference type="InterPro" id="IPR006564">
    <property type="entry name" value="Znf_PMZ"/>
</dbReference>
<evidence type="ECO:0000256" key="7">
    <source>
        <dbReference type="PROSITE-ProRule" id="PRU00325"/>
    </source>
</evidence>
<keyword evidence="3 7" id="KW-0863">Zinc-finger</keyword>
<dbReference type="SMART" id="SM00575">
    <property type="entry name" value="ZnF_PMZ"/>
    <property type="match status" value="1"/>
</dbReference>
<evidence type="ECO:0000313" key="10">
    <source>
        <dbReference type="EMBL" id="WVZ92451.1"/>
    </source>
</evidence>
<dbReference type="Proteomes" id="UP001341281">
    <property type="component" value="Chromosome 09"/>
</dbReference>
<dbReference type="GO" id="GO:0006313">
    <property type="term" value="P:DNA transposition"/>
    <property type="evidence" value="ECO:0007669"/>
    <property type="project" value="InterPro"/>
</dbReference>
<dbReference type="PROSITE" id="PS50966">
    <property type="entry name" value="ZF_SWIM"/>
    <property type="match status" value="1"/>
</dbReference>
<evidence type="ECO:0000256" key="6">
    <source>
        <dbReference type="ARBA" id="ARBA00023172"/>
    </source>
</evidence>
<keyword evidence="4" id="KW-0862">Zinc</keyword>
<feature type="compositionally biased region" description="Basic residues" evidence="8">
    <location>
        <begin position="245"/>
        <end position="261"/>
    </location>
</feature>
<dbReference type="InterPro" id="IPR007527">
    <property type="entry name" value="Znf_SWIM"/>
</dbReference>
<accession>A0AAQ3XAE6</accession>
<dbReference type="PROSITE" id="PS01007">
    <property type="entry name" value="TRANSPOSASE_MUTATOR"/>
    <property type="match status" value="1"/>
</dbReference>
<dbReference type="GO" id="GO:0004803">
    <property type="term" value="F:transposase activity"/>
    <property type="evidence" value="ECO:0007669"/>
    <property type="project" value="InterPro"/>
</dbReference>
<keyword evidence="1" id="KW-0815">Transposition</keyword>
<feature type="domain" description="SWIM-type" evidence="9">
    <location>
        <begin position="166"/>
        <end position="200"/>
    </location>
</feature>